<dbReference type="Proteomes" id="UP000015241">
    <property type="component" value="Unassembled WGS sequence"/>
</dbReference>
<keyword evidence="3" id="KW-1185">Reference proteome</keyword>
<dbReference type="InterPro" id="IPR040976">
    <property type="entry name" value="Pkinase_fungal"/>
</dbReference>
<evidence type="ECO:0000259" key="1">
    <source>
        <dbReference type="Pfam" id="PF17667"/>
    </source>
</evidence>
<dbReference type="InParanoid" id="S8DJZ1"/>
<proteinExistence type="predicted"/>
<feature type="non-terminal residue" evidence="2">
    <location>
        <position position="156"/>
    </location>
</feature>
<gene>
    <name evidence="2" type="ORF">FOMPIDRAFT_1056241</name>
</gene>
<name>S8DJZ1_FOMSC</name>
<protein>
    <recommendedName>
        <fullName evidence="1">Fungal-type protein kinase domain-containing protein</fullName>
    </recommendedName>
</protein>
<dbReference type="OrthoDB" id="3270165at2759"/>
<accession>S8DJZ1</accession>
<dbReference type="Pfam" id="PF17667">
    <property type="entry name" value="Pkinase_fungal"/>
    <property type="match status" value="1"/>
</dbReference>
<dbReference type="AlphaFoldDB" id="S8DJZ1"/>
<sequence length="156" mass="18049">MCPSKDDMSDESQAKTGALYFCAIEILTRHAAQDVRHDLESIFWLLLWVVLRYTRTTRYRVHDLYCSIFRAQTDDSNALSKEGFLFRMMDWEVKNHKLLTALLSKLKDIVADQNFVRSKIPLTYESVLALFDEALASPGWPTEDDHARPFKMPSTA</sequence>
<evidence type="ECO:0000313" key="2">
    <source>
        <dbReference type="EMBL" id="EPS93132.1"/>
    </source>
</evidence>
<reference evidence="2 3" key="1">
    <citation type="journal article" date="2012" name="Science">
        <title>The Paleozoic origin of enzymatic lignin decomposition reconstructed from 31 fungal genomes.</title>
        <authorList>
            <person name="Floudas D."/>
            <person name="Binder M."/>
            <person name="Riley R."/>
            <person name="Barry K."/>
            <person name="Blanchette R.A."/>
            <person name="Henrissat B."/>
            <person name="Martinez A.T."/>
            <person name="Otillar R."/>
            <person name="Spatafora J.W."/>
            <person name="Yadav J.S."/>
            <person name="Aerts A."/>
            <person name="Benoit I."/>
            <person name="Boyd A."/>
            <person name="Carlson A."/>
            <person name="Copeland A."/>
            <person name="Coutinho P.M."/>
            <person name="de Vries R.P."/>
            <person name="Ferreira P."/>
            <person name="Findley K."/>
            <person name="Foster B."/>
            <person name="Gaskell J."/>
            <person name="Glotzer D."/>
            <person name="Gorecki P."/>
            <person name="Heitman J."/>
            <person name="Hesse C."/>
            <person name="Hori C."/>
            <person name="Igarashi K."/>
            <person name="Jurgens J.A."/>
            <person name="Kallen N."/>
            <person name="Kersten P."/>
            <person name="Kohler A."/>
            <person name="Kuees U."/>
            <person name="Kumar T.K.A."/>
            <person name="Kuo A."/>
            <person name="LaButti K."/>
            <person name="Larrondo L.F."/>
            <person name="Lindquist E."/>
            <person name="Ling A."/>
            <person name="Lombard V."/>
            <person name="Lucas S."/>
            <person name="Lundell T."/>
            <person name="Martin R."/>
            <person name="McLaughlin D.J."/>
            <person name="Morgenstern I."/>
            <person name="Morin E."/>
            <person name="Murat C."/>
            <person name="Nagy L.G."/>
            <person name="Nolan M."/>
            <person name="Ohm R.A."/>
            <person name="Patyshakuliyeva A."/>
            <person name="Rokas A."/>
            <person name="Ruiz-Duenas F.J."/>
            <person name="Sabat G."/>
            <person name="Salamov A."/>
            <person name="Samejima M."/>
            <person name="Schmutz J."/>
            <person name="Slot J.C."/>
            <person name="St John F."/>
            <person name="Stenlid J."/>
            <person name="Sun H."/>
            <person name="Sun S."/>
            <person name="Syed K."/>
            <person name="Tsang A."/>
            <person name="Wiebenga A."/>
            <person name="Young D."/>
            <person name="Pisabarro A."/>
            <person name="Eastwood D.C."/>
            <person name="Martin F."/>
            <person name="Cullen D."/>
            <person name="Grigoriev I.V."/>
            <person name="Hibbett D.S."/>
        </authorList>
    </citation>
    <scope>NUCLEOTIDE SEQUENCE</scope>
    <source>
        <strain evidence="3">FP-58527</strain>
    </source>
</reference>
<dbReference type="HOGENOM" id="CLU_1690944_0_0_1"/>
<dbReference type="EMBL" id="KE504296">
    <property type="protein sequence ID" value="EPS93132.1"/>
    <property type="molecule type" value="Genomic_DNA"/>
</dbReference>
<organism evidence="2 3">
    <name type="scientific">Fomitopsis schrenkii</name>
    <name type="common">Brown rot fungus</name>
    <dbReference type="NCBI Taxonomy" id="2126942"/>
    <lineage>
        <taxon>Eukaryota</taxon>
        <taxon>Fungi</taxon>
        <taxon>Dikarya</taxon>
        <taxon>Basidiomycota</taxon>
        <taxon>Agaricomycotina</taxon>
        <taxon>Agaricomycetes</taxon>
        <taxon>Polyporales</taxon>
        <taxon>Fomitopsis</taxon>
    </lineage>
</organism>
<dbReference type="STRING" id="743788.S8DJZ1"/>
<dbReference type="PANTHER" id="PTHR38248:SF2">
    <property type="entry name" value="FUNK1 11"/>
    <property type="match status" value="1"/>
</dbReference>
<evidence type="ECO:0000313" key="3">
    <source>
        <dbReference type="Proteomes" id="UP000015241"/>
    </source>
</evidence>
<dbReference type="PANTHER" id="PTHR38248">
    <property type="entry name" value="FUNK1 6"/>
    <property type="match status" value="1"/>
</dbReference>
<feature type="domain" description="Fungal-type protein kinase" evidence="1">
    <location>
        <begin position="7"/>
        <end position="50"/>
    </location>
</feature>